<sequence>MSALPGFVPVVIVGAGPTGIAAATKLAQYGIQCLLLDRWVDVYPQPRAVHLDDEVFRLLAGLGIAEEFAAISRPARGLQLRDPSMRVLAEFRREGDETANGYPQANMFDQPELERLLRNNLKKYPEAVLCGNAEVVEAVQISTDRARVTVQDRLSGEQHSVQARFVLGCDGANSLVRKAIGAHMNDLKFQQRWLVADVATDADLRQWDGVHQVCDPDRAATYMRIGADRYRWEFRLREDETADTYGTLSALYPLIRPWVEQVAVDELELVRVAGYTFRAQVATHWRQSNMFILGDAAHLTPPFIGQGLCAGLRDAVNLAWKLAGVINGWLAEAVLDSYEAERKPHARNLIRFALAVGAAMTAGGRAGDLLRRIVVPRLHLIPGVRDKIVDSATPPLRGSELVIRSLRLRQLAGTLCPNPLMLDGKRFDEIVGQRFAVVTAVPLNPSQRDDVDRAGAVVITAPPGTTLAQWLRTGRASAAVVRPDRTVLTAGRTLSEVLDAVPVFAPR</sequence>
<dbReference type="RefSeq" id="WP_164520040.1">
    <property type="nucleotide sequence ID" value="NZ_BAAAVX010000075.1"/>
</dbReference>
<evidence type="ECO:0000259" key="2">
    <source>
        <dbReference type="Pfam" id="PF01494"/>
    </source>
</evidence>
<proteinExistence type="predicted"/>
<keyword evidence="4" id="KW-1185">Reference proteome</keyword>
<dbReference type="Pfam" id="PF01494">
    <property type="entry name" value="FAD_binding_3"/>
    <property type="match status" value="1"/>
</dbReference>
<dbReference type="PANTHER" id="PTHR43476:SF3">
    <property type="entry name" value="FAD-BINDING MONOOXYGENASE"/>
    <property type="match status" value="1"/>
</dbReference>
<organism evidence="3 4">
    <name type="scientific">Mycolicibacterium pallens</name>
    <dbReference type="NCBI Taxonomy" id="370524"/>
    <lineage>
        <taxon>Bacteria</taxon>
        <taxon>Bacillati</taxon>
        <taxon>Actinomycetota</taxon>
        <taxon>Actinomycetes</taxon>
        <taxon>Mycobacteriales</taxon>
        <taxon>Mycobacteriaceae</taxon>
        <taxon>Mycolicibacterium</taxon>
    </lineage>
</organism>
<dbReference type="Proteomes" id="UP000825367">
    <property type="component" value="Chromosome"/>
</dbReference>
<feature type="domain" description="FAD-binding" evidence="2">
    <location>
        <begin position="8"/>
        <end position="353"/>
    </location>
</feature>
<dbReference type="EMBL" id="CP080333">
    <property type="protein sequence ID" value="QYL18619.1"/>
    <property type="molecule type" value="Genomic_DNA"/>
</dbReference>
<dbReference type="InterPro" id="IPR050631">
    <property type="entry name" value="PheA/TfdB_FAD_monoxygenase"/>
</dbReference>
<dbReference type="PRINTS" id="PR00420">
    <property type="entry name" value="RNGMNOXGNASE"/>
</dbReference>
<protein>
    <submittedName>
        <fullName evidence="3">Bifunctional 3-(3-hydroxy-phenyl)propionate/3-hydroxycinnamic acid hydroxylase</fullName>
    </submittedName>
</protein>
<keyword evidence="1" id="KW-0560">Oxidoreductase</keyword>
<gene>
    <name evidence="3" type="ORF">K0O64_09045</name>
</gene>
<dbReference type="Gene3D" id="3.30.9.10">
    <property type="entry name" value="D-Amino Acid Oxidase, subunit A, domain 2"/>
    <property type="match status" value="1"/>
</dbReference>
<evidence type="ECO:0000313" key="4">
    <source>
        <dbReference type="Proteomes" id="UP000825367"/>
    </source>
</evidence>
<dbReference type="Gene3D" id="3.50.50.60">
    <property type="entry name" value="FAD/NAD(P)-binding domain"/>
    <property type="match status" value="1"/>
</dbReference>
<dbReference type="SUPFAM" id="SSF51905">
    <property type="entry name" value="FAD/NAD(P)-binding domain"/>
    <property type="match status" value="1"/>
</dbReference>
<accession>A0ABX8VSV7</accession>
<dbReference type="InterPro" id="IPR002938">
    <property type="entry name" value="FAD-bd"/>
</dbReference>
<evidence type="ECO:0000313" key="3">
    <source>
        <dbReference type="EMBL" id="QYL18619.1"/>
    </source>
</evidence>
<evidence type="ECO:0000256" key="1">
    <source>
        <dbReference type="ARBA" id="ARBA00023002"/>
    </source>
</evidence>
<dbReference type="InterPro" id="IPR036188">
    <property type="entry name" value="FAD/NAD-bd_sf"/>
</dbReference>
<dbReference type="NCBIfam" id="NF004829">
    <property type="entry name" value="PRK06183.1-3"/>
    <property type="match status" value="1"/>
</dbReference>
<reference evidence="3 4" key="1">
    <citation type="submission" date="2021-07" db="EMBL/GenBank/DDBJ databases">
        <title>Whole genome sequencing of non-tuberculosis mycobacteria type-strains.</title>
        <authorList>
            <person name="Igarashi Y."/>
            <person name="Osugi A."/>
            <person name="Mitarai S."/>
        </authorList>
    </citation>
    <scope>NUCLEOTIDE SEQUENCE [LARGE SCALE GENOMIC DNA]</scope>
    <source>
        <strain evidence="3 4">JCM 16370</strain>
    </source>
</reference>
<name>A0ABX8VSV7_9MYCO</name>
<dbReference type="PANTHER" id="PTHR43476">
    <property type="entry name" value="3-(3-HYDROXY-PHENYL)PROPIONATE/3-HYDROXYCINNAMIC ACID HYDROXYLASE"/>
    <property type="match status" value="1"/>
</dbReference>